<dbReference type="HOGENOM" id="CLU_2816518_0_0_1"/>
<dbReference type="EnsemblPlants" id="OB05G22100.1">
    <property type="protein sequence ID" value="OB05G22100.1"/>
    <property type="gene ID" value="OB05G22100"/>
</dbReference>
<reference evidence="1" key="2">
    <citation type="submission" date="2013-04" db="UniProtKB">
        <authorList>
            <consortium name="EnsemblPlants"/>
        </authorList>
    </citation>
    <scope>IDENTIFICATION</scope>
</reference>
<organism evidence="1">
    <name type="scientific">Oryza brachyantha</name>
    <name type="common">malo sina</name>
    <dbReference type="NCBI Taxonomy" id="4533"/>
    <lineage>
        <taxon>Eukaryota</taxon>
        <taxon>Viridiplantae</taxon>
        <taxon>Streptophyta</taxon>
        <taxon>Embryophyta</taxon>
        <taxon>Tracheophyta</taxon>
        <taxon>Spermatophyta</taxon>
        <taxon>Magnoliopsida</taxon>
        <taxon>Liliopsida</taxon>
        <taxon>Poales</taxon>
        <taxon>Poaceae</taxon>
        <taxon>BOP clade</taxon>
        <taxon>Oryzoideae</taxon>
        <taxon>Oryzeae</taxon>
        <taxon>Oryzinae</taxon>
        <taxon>Oryza</taxon>
    </lineage>
</organism>
<dbReference type="Gramene" id="OB05G22100.1">
    <property type="protein sequence ID" value="OB05G22100.1"/>
    <property type="gene ID" value="OB05G22100"/>
</dbReference>
<accession>J3M6I6</accession>
<name>J3M6I6_ORYBR</name>
<dbReference type="Proteomes" id="UP000006038">
    <property type="component" value="Chromosome 5"/>
</dbReference>
<proteinExistence type="predicted"/>
<evidence type="ECO:0000313" key="1">
    <source>
        <dbReference type="EnsemblPlants" id="OB05G22100.1"/>
    </source>
</evidence>
<protein>
    <submittedName>
        <fullName evidence="1">Uncharacterized protein</fullName>
    </submittedName>
</protein>
<dbReference type="AlphaFoldDB" id="J3M6I6"/>
<evidence type="ECO:0000313" key="2">
    <source>
        <dbReference type="Proteomes" id="UP000006038"/>
    </source>
</evidence>
<sequence>MILIGWLSCPFTILEDENELKGNGTMGDLTVMPQPLAIAIAFKANITTPEFQRKLKHTYLCQEALFF</sequence>
<keyword evidence="2" id="KW-1185">Reference proteome</keyword>
<reference evidence="1" key="1">
    <citation type="journal article" date="2013" name="Nat. Commun.">
        <title>Whole-genome sequencing of Oryza brachyantha reveals mechanisms underlying Oryza genome evolution.</title>
        <authorList>
            <person name="Chen J."/>
            <person name="Huang Q."/>
            <person name="Gao D."/>
            <person name="Wang J."/>
            <person name="Lang Y."/>
            <person name="Liu T."/>
            <person name="Li B."/>
            <person name="Bai Z."/>
            <person name="Luis Goicoechea J."/>
            <person name="Liang C."/>
            <person name="Chen C."/>
            <person name="Zhang W."/>
            <person name="Sun S."/>
            <person name="Liao Y."/>
            <person name="Zhang X."/>
            <person name="Yang L."/>
            <person name="Song C."/>
            <person name="Wang M."/>
            <person name="Shi J."/>
            <person name="Liu G."/>
            <person name="Liu J."/>
            <person name="Zhou H."/>
            <person name="Zhou W."/>
            <person name="Yu Q."/>
            <person name="An N."/>
            <person name="Chen Y."/>
            <person name="Cai Q."/>
            <person name="Wang B."/>
            <person name="Liu B."/>
            <person name="Min J."/>
            <person name="Huang Y."/>
            <person name="Wu H."/>
            <person name="Li Z."/>
            <person name="Zhang Y."/>
            <person name="Yin Y."/>
            <person name="Song W."/>
            <person name="Jiang J."/>
            <person name="Jackson S.A."/>
            <person name="Wing R.A."/>
            <person name="Wang J."/>
            <person name="Chen M."/>
        </authorList>
    </citation>
    <scope>NUCLEOTIDE SEQUENCE [LARGE SCALE GENOMIC DNA]</scope>
    <source>
        <strain evidence="1">cv. IRGC 101232</strain>
    </source>
</reference>